<proteinExistence type="predicted"/>
<evidence type="ECO:0000313" key="3">
    <source>
        <dbReference type="Proteomes" id="UP000198654"/>
    </source>
</evidence>
<sequence>MNGERLFLRWALGFLVLLYVVGYLIGDQYYLLRIVQTANLDGLYILVGVVAGITLKEGAYEHSISLVFCVTALVICGFLSSGLPIPQDASLPWPRRFLLTFLAAAFVTALIGCFLFIFLSLRTHHRQAQQQAETVEKKVREQALAAERAVLIRQATPPKFVRTKPPRFH</sequence>
<dbReference type="RefSeq" id="WP_089724413.1">
    <property type="nucleotide sequence ID" value="NZ_FNGI01000001.1"/>
</dbReference>
<organism evidence="2 3">
    <name type="scientific">Modicisalibacter muralis</name>
    <dbReference type="NCBI Taxonomy" id="119000"/>
    <lineage>
        <taxon>Bacteria</taxon>
        <taxon>Pseudomonadati</taxon>
        <taxon>Pseudomonadota</taxon>
        <taxon>Gammaproteobacteria</taxon>
        <taxon>Oceanospirillales</taxon>
        <taxon>Halomonadaceae</taxon>
        <taxon>Modicisalibacter</taxon>
    </lineage>
</organism>
<keyword evidence="1" id="KW-0472">Membrane</keyword>
<dbReference type="STRING" id="119000.SAMN05661010_00065"/>
<protein>
    <recommendedName>
        <fullName evidence="4">Transmembrane protein</fullName>
    </recommendedName>
</protein>
<dbReference type="AlphaFoldDB" id="A0A1G9EPV4"/>
<evidence type="ECO:0008006" key="4">
    <source>
        <dbReference type="Google" id="ProtNLM"/>
    </source>
</evidence>
<feature type="transmembrane region" description="Helical" evidence="1">
    <location>
        <begin position="31"/>
        <end position="53"/>
    </location>
</feature>
<keyword evidence="3" id="KW-1185">Reference proteome</keyword>
<keyword evidence="1" id="KW-0812">Transmembrane</keyword>
<feature type="transmembrane region" description="Helical" evidence="1">
    <location>
        <begin position="97"/>
        <end position="121"/>
    </location>
</feature>
<dbReference type="EMBL" id="FNGI01000001">
    <property type="protein sequence ID" value="SDK78237.1"/>
    <property type="molecule type" value="Genomic_DNA"/>
</dbReference>
<evidence type="ECO:0000313" key="2">
    <source>
        <dbReference type="EMBL" id="SDK78237.1"/>
    </source>
</evidence>
<evidence type="ECO:0000256" key="1">
    <source>
        <dbReference type="SAM" id="Phobius"/>
    </source>
</evidence>
<feature type="transmembrane region" description="Helical" evidence="1">
    <location>
        <begin position="7"/>
        <end position="25"/>
    </location>
</feature>
<feature type="transmembrane region" description="Helical" evidence="1">
    <location>
        <begin position="65"/>
        <end position="85"/>
    </location>
</feature>
<reference evidence="2 3" key="1">
    <citation type="submission" date="2016-10" db="EMBL/GenBank/DDBJ databases">
        <authorList>
            <person name="de Groot N.N."/>
        </authorList>
    </citation>
    <scope>NUCLEOTIDE SEQUENCE [LARGE SCALE GENOMIC DNA]</scope>
    <source>
        <strain evidence="2 3">DSM 14789</strain>
    </source>
</reference>
<name>A0A1G9EPV4_9GAMM</name>
<accession>A0A1G9EPV4</accession>
<gene>
    <name evidence="2" type="ORF">SAMN05661010_00065</name>
</gene>
<dbReference type="Proteomes" id="UP000198654">
    <property type="component" value="Unassembled WGS sequence"/>
</dbReference>
<keyword evidence="1" id="KW-1133">Transmembrane helix</keyword>